<dbReference type="InterPro" id="IPR044092">
    <property type="entry name" value="STKc_PRP4"/>
</dbReference>
<feature type="compositionally biased region" description="Basic and acidic residues" evidence="25">
    <location>
        <begin position="526"/>
        <end position="563"/>
    </location>
</feature>
<evidence type="ECO:0000256" key="5">
    <source>
        <dbReference type="ARBA" id="ARBA00022499"/>
    </source>
</evidence>
<feature type="compositionally biased region" description="Basic and acidic residues" evidence="25">
    <location>
        <begin position="478"/>
        <end position="489"/>
    </location>
</feature>
<protein>
    <recommendedName>
        <fullName evidence="20">Serine/threonine-protein kinase PRP4 homolog</fullName>
        <ecNumber evidence="3">2.7.11.1</ecNumber>
    </recommendedName>
    <alternativeName>
        <fullName evidence="21">PRP4 pre-mRNA-processing factor 4 homolog</fullName>
    </alternativeName>
</protein>
<evidence type="ECO:0000256" key="7">
    <source>
        <dbReference type="ARBA" id="ARBA00022553"/>
    </source>
</evidence>
<dbReference type="Pfam" id="PF00069">
    <property type="entry name" value="Pkinase"/>
    <property type="match status" value="1"/>
</dbReference>
<evidence type="ECO:0000256" key="10">
    <source>
        <dbReference type="ARBA" id="ARBA00022728"/>
    </source>
</evidence>
<evidence type="ECO:0000256" key="1">
    <source>
        <dbReference type="ARBA" id="ARBA00004123"/>
    </source>
</evidence>
<keyword evidence="8" id="KW-0507">mRNA processing</keyword>
<feature type="compositionally biased region" description="Basic and acidic residues" evidence="25">
    <location>
        <begin position="225"/>
        <end position="238"/>
    </location>
</feature>
<dbReference type="FunFam" id="1.10.510.10:FF:000078">
    <property type="entry name" value="Serine/threonine-protein kinase PRP4 homolog"/>
    <property type="match status" value="1"/>
</dbReference>
<evidence type="ECO:0000256" key="14">
    <source>
        <dbReference type="ARBA" id="ARBA00022840"/>
    </source>
</evidence>
<evidence type="ECO:0000256" key="18">
    <source>
        <dbReference type="ARBA" id="ARBA00023242"/>
    </source>
</evidence>
<feature type="compositionally biased region" description="Basic and acidic residues" evidence="25">
    <location>
        <begin position="261"/>
        <end position="340"/>
    </location>
</feature>
<dbReference type="GO" id="GO:0000776">
    <property type="term" value="C:kinetochore"/>
    <property type="evidence" value="ECO:0007669"/>
    <property type="project" value="UniProtKB-KW"/>
</dbReference>
<evidence type="ECO:0000256" key="22">
    <source>
        <dbReference type="ARBA" id="ARBA00046964"/>
    </source>
</evidence>
<feature type="region of interest" description="Disordered" evidence="25">
    <location>
        <begin position="1"/>
        <end position="88"/>
    </location>
</feature>
<dbReference type="GO" id="GO:0005524">
    <property type="term" value="F:ATP binding"/>
    <property type="evidence" value="ECO:0007669"/>
    <property type="project" value="UniProtKB-KW"/>
</dbReference>
<comment type="similarity">
    <text evidence="19">Belongs to the protein kinase superfamily. CMGC Ser/Thr protein kinase family.</text>
</comment>
<feature type="compositionally biased region" description="Acidic residues" evidence="25">
    <location>
        <begin position="417"/>
        <end position="428"/>
    </location>
</feature>
<evidence type="ECO:0000256" key="11">
    <source>
        <dbReference type="ARBA" id="ARBA00022741"/>
    </source>
</evidence>
<dbReference type="OMA" id="GQFKEQH"/>
<gene>
    <name evidence="27" type="primary">CSON002793</name>
</gene>
<feature type="compositionally biased region" description="Acidic residues" evidence="25">
    <location>
        <begin position="1"/>
        <end position="11"/>
    </location>
</feature>
<keyword evidence="12" id="KW-0418">Kinase</keyword>
<evidence type="ECO:0000256" key="6">
    <source>
        <dbReference type="ARBA" id="ARBA00022527"/>
    </source>
</evidence>
<keyword evidence="10" id="KW-0747">Spliceosome</keyword>
<keyword evidence="17" id="KW-0508">mRNA splicing</keyword>
<evidence type="ECO:0000256" key="15">
    <source>
        <dbReference type="ARBA" id="ARBA00022843"/>
    </source>
</evidence>
<dbReference type="InterPro" id="IPR050494">
    <property type="entry name" value="Ser_Thr_dual-spec_kinase"/>
</dbReference>
<accession>A0A336M4F3</accession>
<dbReference type="SMART" id="SM00220">
    <property type="entry name" value="S_TKc"/>
    <property type="match status" value="1"/>
</dbReference>
<evidence type="ECO:0000256" key="24">
    <source>
        <dbReference type="ARBA" id="ARBA00048977"/>
    </source>
</evidence>
<evidence type="ECO:0000313" key="27">
    <source>
        <dbReference type="EMBL" id="SSX20878.1"/>
    </source>
</evidence>
<keyword evidence="13" id="KW-0995">Kinetochore</keyword>
<evidence type="ECO:0000256" key="17">
    <source>
        <dbReference type="ARBA" id="ARBA00023187"/>
    </source>
</evidence>
<evidence type="ECO:0000256" key="16">
    <source>
        <dbReference type="ARBA" id="ARBA00022990"/>
    </source>
</evidence>
<keyword evidence="14" id="KW-0067">ATP-binding</keyword>
<feature type="region of interest" description="Disordered" evidence="25">
    <location>
        <begin position="221"/>
        <end position="594"/>
    </location>
</feature>
<feature type="compositionally biased region" description="Polar residues" evidence="25">
    <location>
        <begin position="575"/>
        <end position="587"/>
    </location>
</feature>
<dbReference type="PROSITE" id="PS00108">
    <property type="entry name" value="PROTEIN_KINASE_ST"/>
    <property type="match status" value="1"/>
</dbReference>
<keyword evidence="4" id="KW-0158">Chromosome</keyword>
<dbReference type="GO" id="GO:0005681">
    <property type="term" value="C:spliceosomal complex"/>
    <property type="evidence" value="ECO:0007669"/>
    <property type="project" value="UniProtKB-KW"/>
</dbReference>
<evidence type="ECO:0000256" key="20">
    <source>
        <dbReference type="ARBA" id="ARBA00023637"/>
    </source>
</evidence>
<keyword evidence="5" id="KW-1017">Isopeptide bond</keyword>
<feature type="compositionally biased region" description="Basic and acidic residues" evidence="25">
    <location>
        <begin position="348"/>
        <end position="416"/>
    </location>
</feature>
<evidence type="ECO:0000259" key="26">
    <source>
        <dbReference type="PROSITE" id="PS50011"/>
    </source>
</evidence>
<feature type="compositionally biased region" description="Basic and acidic residues" evidence="25">
    <location>
        <begin position="66"/>
        <end position="88"/>
    </location>
</feature>
<evidence type="ECO:0000256" key="12">
    <source>
        <dbReference type="ARBA" id="ARBA00022777"/>
    </source>
</evidence>
<dbReference type="InterPro" id="IPR008271">
    <property type="entry name" value="Ser/Thr_kinase_AS"/>
</dbReference>
<evidence type="ECO:0000256" key="9">
    <source>
        <dbReference type="ARBA" id="ARBA00022679"/>
    </source>
</evidence>
<dbReference type="EMBL" id="UFQT01000146">
    <property type="protein sequence ID" value="SSX20878.1"/>
    <property type="molecule type" value="Genomic_DNA"/>
</dbReference>
<keyword evidence="18" id="KW-0539">Nucleus</keyword>
<feature type="domain" description="Protein kinase" evidence="26">
    <location>
        <begin position="616"/>
        <end position="932"/>
    </location>
</feature>
<dbReference type="PANTHER" id="PTHR24058">
    <property type="entry name" value="DUAL SPECIFICITY PROTEIN KINASE"/>
    <property type="match status" value="1"/>
</dbReference>
<evidence type="ECO:0000256" key="3">
    <source>
        <dbReference type="ARBA" id="ARBA00012513"/>
    </source>
</evidence>
<dbReference type="GO" id="GO:0045292">
    <property type="term" value="P:mRNA cis splicing, via spliceosome"/>
    <property type="evidence" value="ECO:0007669"/>
    <property type="project" value="InterPro"/>
</dbReference>
<dbReference type="FunFam" id="3.30.200.20:FF:000123">
    <property type="entry name" value="serine/threonine-protein kinase PRP4 homolog"/>
    <property type="match status" value="1"/>
</dbReference>
<keyword evidence="15" id="KW-0832">Ubl conjugation</keyword>
<keyword evidence="16" id="KW-0007">Acetylation</keyword>
<evidence type="ECO:0000256" key="21">
    <source>
        <dbReference type="ARBA" id="ARBA00031858"/>
    </source>
</evidence>
<feature type="compositionally biased region" description="Polar residues" evidence="25">
    <location>
        <begin position="445"/>
        <end position="467"/>
    </location>
</feature>
<comment type="catalytic activity">
    <reaction evidence="24">
        <text>L-seryl-[protein] + ATP = O-phospho-L-seryl-[protein] + ADP + H(+)</text>
        <dbReference type="Rhea" id="RHEA:17989"/>
        <dbReference type="Rhea" id="RHEA-COMP:9863"/>
        <dbReference type="Rhea" id="RHEA-COMP:11604"/>
        <dbReference type="ChEBI" id="CHEBI:15378"/>
        <dbReference type="ChEBI" id="CHEBI:29999"/>
        <dbReference type="ChEBI" id="CHEBI:30616"/>
        <dbReference type="ChEBI" id="CHEBI:83421"/>
        <dbReference type="ChEBI" id="CHEBI:456216"/>
        <dbReference type="EC" id="2.7.11.1"/>
    </reaction>
    <physiologicalReaction direction="left-to-right" evidence="24">
        <dbReference type="Rhea" id="RHEA:17990"/>
    </physiologicalReaction>
</comment>
<reference evidence="27" key="1">
    <citation type="submission" date="2018-07" db="EMBL/GenBank/DDBJ databases">
        <authorList>
            <person name="Quirk P.G."/>
            <person name="Krulwich T.A."/>
        </authorList>
    </citation>
    <scope>NUCLEOTIDE SEQUENCE</scope>
</reference>
<feature type="compositionally biased region" description="Basic residues" evidence="25">
    <location>
        <begin position="31"/>
        <end position="58"/>
    </location>
</feature>
<keyword evidence="7" id="KW-0597">Phosphoprotein</keyword>
<dbReference type="Gene3D" id="3.30.200.20">
    <property type="entry name" value="Phosphorylase Kinase, domain 1"/>
    <property type="match status" value="1"/>
</dbReference>
<dbReference type="CDD" id="cd14135">
    <property type="entry name" value="STKc_PRP4"/>
    <property type="match status" value="1"/>
</dbReference>
<dbReference type="InterPro" id="IPR011009">
    <property type="entry name" value="Kinase-like_dom_sf"/>
</dbReference>
<dbReference type="PANTHER" id="PTHR24058:SF103">
    <property type="entry name" value="SERINE_THREONINE-PROTEIN KINASE PRP4 HOMOLOG"/>
    <property type="match status" value="1"/>
</dbReference>
<organism evidence="27">
    <name type="scientific">Culicoides sonorensis</name>
    <name type="common">Biting midge</name>
    <dbReference type="NCBI Taxonomy" id="179676"/>
    <lineage>
        <taxon>Eukaryota</taxon>
        <taxon>Metazoa</taxon>
        <taxon>Ecdysozoa</taxon>
        <taxon>Arthropoda</taxon>
        <taxon>Hexapoda</taxon>
        <taxon>Insecta</taxon>
        <taxon>Pterygota</taxon>
        <taxon>Neoptera</taxon>
        <taxon>Endopterygota</taxon>
        <taxon>Diptera</taxon>
        <taxon>Nematocera</taxon>
        <taxon>Chironomoidea</taxon>
        <taxon>Ceratopogonidae</taxon>
        <taxon>Ceratopogoninae</taxon>
        <taxon>Culicoides</taxon>
        <taxon>Monoculicoides</taxon>
    </lineage>
</organism>
<evidence type="ECO:0000256" key="2">
    <source>
        <dbReference type="ARBA" id="ARBA00004629"/>
    </source>
</evidence>
<evidence type="ECO:0000256" key="19">
    <source>
        <dbReference type="ARBA" id="ARBA00023596"/>
    </source>
</evidence>
<evidence type="ECO:0000256" key="23">
    <source>
        <dbReference type="ARBA" id="ARBA00048659"/>
    </source>
</evidence>
<sequence>MDEDFEISNDESENRSRKTPPKSYHIGNGSGKKHKKHHKKEKKSEKKHKKHKKKHSKNKSSDDEEVMTKVEVVKSVEKIEKKRKVSEDDKKVATLNEKFTDIMKEKPSTKKKENGVPTDPNRLVQIITATLDPNAAPSMTIVSSESESDEVVEDCASPELAVIDDDDDMNLEELMKQKALLQARLGYLDSDTEVIDVSSKKTSVKNNLSTKEKVDNDVIFLDDSSGEKYAAKGVERHHSASRKRRQRSPSPVQSRTRYRSSSRDRDRDRGRRQEVISEQRGRHTEKNRNKEDLRQAINREKDRSAERRETDKSGRYRGSPERSRNQSSRNQDRRDYDRYNSRRQYSPDQRRSDRNYSPRRDRYRSRSRDRRDYDNYDRRRPNQKKKEDQDKYKDSLSEGLKAAKDSSSESEVHDLDIDLENEEEDEEQIIERRRKQREELLKKLASNNEDSNTNISTSSPGMTTTNNTDDDIVLIRNTPEKKKIEERPFKSVNSKKSLTPPLKEIKRPKRKFEDEPSLTPPIMPKSRFDVKPTPEKPKETESSAEEMKEENNKDKSGSKKQEWDMFAEQDDDTNFDSPATLSASKQGADNPALTDNWDDADGYYRVRIGETLDNRYLVAGYTGQGVFSNVIRAKDQARGGCNVAIKIIRNHEIMHKTGLRELEILKKLNDADPDDKYHCMRLYRHFFHKQHLCMVMEPLSMNLREVLKKYGKNVGLHIKAVRSYTQQLLLALKLLKKCGILHADLKPDNILVNETHLVLKLCDFGSASKITDNDITPYLVSRFYRAPEIIMGLPYDAGIDMWSAGCTIYELYTGKILFSGKSNNQMLKCFMDLKGKIPNKVIRKGQFREQHFDSNYNFLSHEIDKITEREKIVVMSVVKPTRDLQTELIAQQNLPEEQVKKVTQLRDLLDKIFALDPAKRISLNHALAHPFIQDRM</sequence>
<keyword evidence="6" id="KW-0723">Serine/threonine-protein kinase</keyword>
<dbReference type="PROSITE" id="PS50011">
    <property type="entry name" value="PROTEIN_KINASE_DOM"/>
    <property type="match status" value="1"/>
</dbReference>
<evidence type="ECO:0000256" key="13">
    <source>
        <dbReference type="ARBA" id="ARBA00022838"/>
    </source>
</evidence>
<evidence type="ECO:0000256" key="4">
    <source>
        <dbReference type="ARBA" id="ARBA00022454"/>
    </source>
</evidence>
<comment type="catalytic activity">
    <reaction evidence="23">
        <text>L-threonyl-[protein] + ATP = O-phospho-L-threonyl-[protein] + ADP + H(+)</text>
        <dbReference type="Rhea" id="RHEA:46608"/>
        <dbReference type="Rhea" id="RHEA-COMP:11060"/>
        <dbReference type="Rhea" id="RHEA-COMP:11605"/>
        <dbReference type="ChEBI" id="CHEBI:15378"/>
        <dbReference type="ChEBI" id="CHEBI:30013"/>
        <dbReference type="ChEBI" id="CHEBI:30616"/>
        <dbReference type="ChEBI" id="CHEBI:61977"/>
        <dbReference type="ChEBI" id="CHEBI:456216"/>
        <dbReference type="EC" id="2.7.11.1"/>
    </reaction>
    <physiologicalReaction direction="left-to-right" evidence="23">
        <dbReference type="Rhea" id="RHEA:46609"/>
    </physiologicalReaction>
</comment>
<dbReference type="InterPro" id="IPR000719">
    <property type="entry name" value="Prot_kinase_dom"/>
</dbReference>
<comment type="subcellular location">
    <subcellularLocation>
        <location evidence="2">Chromosome</location>
        <location evidence="2">Centromere</location>
        <location evidence="2">Kinetochore</location>
    </subcellularLocation>
    <subcellularLocation>
        <location evidence="1">Nucleus</location>
    </subcellularLocation>
</comment>
<evidence type="ECO:0000256" key="8">
    <source>
        <dbReference type="ARBA" id="ARBA00022664"/>
    </source>
</evidence>
<dbReference type="GO" id="GO:0004674">
    <property type="term" value="F:protein serine/threonine kinase activity"/>
    <property type="evidence" value="ECO:0007669"/>
    <property type="project" value="UniProtKB-KW"/>
</dbReference>
<dbReference type="AlphaFoldDB" id="A0A336M4F3"/>
<dbReference type="EC" id="2.7.11.1" evidence="3"/>
<proteinExistence type="inferred from homology"/>
<evidence type="ECO:0000256" key="25">
    <source>
        <dbReference type="SAM" id="MobiDB-lite"/>
    </source>
</evidence>
<dbReference type="Gene3D" id="1.10.510.10">
    <property type="entry name" value="Transferase(Phosphotransferase) domain 1"/>
    <property type="match status" value="1"/>
</dbReference>
<dbReference type="VEuPathDB" id="VectorBase:CSON002793"/>
<feature type="compositionally biased region" description="Acidic residues" evidence="25">
    <location>
        <begin position="565"/>
        <end position="574"/>
    </location>
</feature>
<keyword evidence="11" id="KW-0547">Nucleotide-binding</keyword>
<name>A0A336M4F3_CULSO</name>
<dbReference type="SUPFAM" id="SSF56112">
    <property type="entry name" value="Protein kinase-like (PK-like)"/>
    <property type="match status" value="1"/>
</dbReference>
<comment type="subunit">
    <text evidence="22">Interacts with CLK1 C-terminus. Associates with the U5 snRNP and NCOR1 deacetylase complexes. Identified in the spliceosome C complex.</text>
</comment>
<keyword evidence="9" id="KW-0808">Transferase</keyword>